<evidence type="ECO:0000313" key="3">
    <source>
        <dbReference type="Proteomes" id="UP000617979"/>
    </source>
</evidence>
<feature type="compositionally biased region" description="Basic and acidic residues" evidence="1">
    <location>
        <begin position="141"/>
        <end position="151"/>
    </location>
</feature>
<dbReference type="EMBL" id="BMEX01000001">
    <property type="protein sequence ID" value="GGA32028.1"/>
    <property type="molecule type" value="Genomic_DNA"/>
</dbReference>
<organism evidence="2 3">
    <name type="scientific">Kroppenstedtia guangzhouensis</name>
    <dbReference type="NCBI Taxonomy" id="1274356"/>
    <lineage>
        <taxon>Bacteria</taxon>
        <taxon>Bacillati</taxon>
        <taxon>Bacillota</taxon>
        <taxon>Bacilli</taxon>
        <taxon>Bacillales</taxon>
        <taxon>Thermoactinomycetaceae</taxon>
        <taxon>Kroppenstedtia</taxon>
    </lineage>
</organism>
<comment type="caution">
    <text evidence="2">The sequence shown here is derived from an EMBL/GenBank/DDBJ whole genome shotgun (WGS) entry which is preliminary data.</text>
</comment>
<dbReference type="RefSeq" id="WP_188428661.1">
    <property type="nucleotide sequence ID" value="NZ_BMEX01000001.1"/>
</dbReference>
<dbReference type="Proteomes" id="UP000617979">
    <property type="component" value="Unassembled WGS sequence"/>
</dbReference>
<protein>
    <recommendedName>
        <fullName evidence="4">Phage XkdN-like tail assembly chaperone protein, TAC</fullName>
    </recommendedName>
</protein>
<keyword evidence="3" id="KW-1185">Reference proteome</keyword>
<proteinExistence type="predicted"/>
<feature type="compositionally biased region" description="Acidic residues" evidence="1">
    <location>
        <begin position="131"/>
        <end position="140"/>
    </location>
</feature>
<feature type="region of interest" description="Disordered" evidence="1">
    <location>
        <begin position="120"/>
        <end position="151"/>
    </location>
</feature>
<accession>A0ABQ1FVL9</accession>
<evidence type="ECO:0000313" key="2">
    <source>
        <dbReference type="EMBL" id="GGA32028.1"/>
    </source>
</evidence>
<evidence type="ECO:0008006" key="4">
    <source>
        <dbReference type="Google" id="ProtNLM"/>
    </source>
</evidence>
<gene>
    <name evidence="2" type="ORF">GCM10007416_00740</name>
</gene>
<reference evidence="3" key="1">
    <citation type="journal article" date="2019" name="Int. J. Syst. Evol. Microbiol.">
        <title>The Global Catalogue of Microorganisms (GCM) 10K type strain sequencing project: providing services to taxonomists for standard genome sequencing and annotation.</title>
        <authorList>
            <consortium name="The Broad Institute Genomics Platform"/>
            <consortium name="The Broad Institute Genome Sequencing Center for Infectious Disease"/>
            <person name="Wu L."/>
            <person name="Ma J."/>
        </authorList>
    </citation>
    <scope>NUCLEOTIDE SEQUENCE [LARGE SCALE GENOMIC DNA]</scope>
    <source>
        <strain evidence="3">CGMCC 1.12404</strain>
    </source>
</reference>
<evidence type="ECO:0000256" key="1">
    <source>
        <dbReference type="SAM" id="MobiDB-lite"/>
    </source>
</evidence>
<name>A0ABQ1FVL9_9BACL</name>
<sequence length="151" mass="16655">MAKKFTPEMLAGLSYKEAVIVKNERTGEEFSFEVRPLTHLEAEEVKGIASGGIRSEISQIGKKGKMRKEEMKMDVAAVTRATAQAVRKAAILGLSEEWNPDQVIALPSAWIDEIGGRVMEISGLGNPNKDNEEEEDEEDADSFREESSRGV</sequence>